<dbReference type="Pfam" id="PF23750">
    <property type="entry name" value="RsgI_M"/>
    <property type="match status" value="1"/>
</dbReference>
<evidence type="ECO:0000313" key="8">
    <source>
        <dbReference type="EMBL" id="MCY6370202.1"/>
    </source>
</evidence>
<protein>
    <submittedName>
        <fullName evidence="8">Anti-sigma factor domain-containing protein</fullName>
    </submittedName>
</protein>
<evidence type="ECO:0000259" key="7">
    <source>
        <dbReference type="PROSITE" id="PS51849"/>
    </source>
</evidence>
<dbReference type="PROSITE" id="PS51849">
    <property type="entry name" value="RSGI_N"/>
    <property type="match status" value="1"/>
</dbReference>
<evidence type="ECO:0000256" key="5">
    <source>
        <dbReference type="ARBA" id="ARBA00023136"/>
    </source>
</evidence>
<keyword evidence="3 6" id="KW-0812">Transmembrane</keyword>
<comment type="subcellular location">
    <subcellularLocation>
        <location evidence="1">Cell membrane</location>
        <topology evidence="1">Single-pass membrane protein</topology>
    </subcellularLocation>
</comment>
<organism evidence="8 9">
    <name type="scientific">Clostridium ganghwense</name>
    <dbReference type="NCBI Taxonomy" id="312089"/>
    <lineage>
        <taxon>Bacteria</taxon>
        <taxon>Bacillati</taxon>
        <taxon>Bacillota</taxon>
        <taxon>Clostridia</taxon>
        <taxon>Eubacteriales</taxon>
        <taxon>Clostridiaceae</taxon>
        <taxon>Clostridium</taxon>
    </lineage>
</organism>
<evidence type="ECO:0000256" key="4">
    <source>
        <dbReference type="ARBA" id="ARBA00022989"/>
    </source>
</evidence>
<reference evidence="8" key="1">
    <citation type="submission" date="2022-12" db="EMBL/GenBank/DDBJ databases">
        <authorList>
            <person name="Wang J."/>
        </authorList>
    </citation>
    <scope>NUCLEOTIDE SEQUENCE</scope>
    <source>
        <strain evidence="8">HY-42-06</strain>
    </source>
</reference>
<evidence type="ECO:0000256" key="3">
    <source>
        <dbReference type="ARBA" id="ARBA00022692"/>
    </source>
</evidence>
<feature type="domain" description="RsgI N-terminal anti-sigma" evidence="7">
    <location>
        <begin position="4"/>
        <end position="52"/>
    </location>
</feature>
<gene>
    <name evidence="8" type="ORF">OXH55_06105</name>
</gene>
<evidence type="ECO:0000313" key="9">
    <source>
        <dbReference type="Proteomes" id="UP001079657"/>
    </source>
</evidence>
<dbReference type="RefSeq" id="WP_268048854.1">
    <property type="nucleotide sequence ID" value="NZ_JAPQES010000001.1"/>
</dbReference>
<dbReference type="EMBL" id="JAPQES010000001">
    <property type="protein sequence ID" value="MCY6370202.1"/>
    <property type="molecule type" value="Genomic_DNA"/>
</dbReference>
<feature type="transmembrane region" description="Helical" evidence="6">
    <location>
        <begin position="56"/>
        <end position="76"/>
    </location>
</feature>
<accession>A0ABT4CMC6</accession>
<comment type="caution">
    <text evidence="8">The sequence shown here is derived from an EMBL/GenBank/DDBJ whole genome shotgun (WGS) entry which is preliminary data.</text>
</comment>
<sequence>MKKATGVVVKVDNKYVCVRTLKGEFINVKLKNYTPNIGDIYTSTVYNGNSVMLRRVLFITFIITTILLGQNIYSYFKPSATVIVSIPPTIQLKINKWDKIIEVKGINSSGKKLSNSIKIKNKSLNVGLEEIISTAKTEKFIDAKHLKYKNPVTLYISCKENKVVNLIEFDNFMKHQELTYQVNNNGMGTLKN</sequence>
<evidence type="ECO:0000256" key="6">
    <source>
        <dbReference type="SAM" id="Phobius"/>
    </source>
</evidence>
<dbReference type="Proteomes" id="UP001079657">
    <property type="component" value="Unassembled WGS sequence"/>
</dbReference>
<keyword evidence="2" id="KW-1003">Cell membrane</keyword>
<name>A0ABT4CMC6_9CLOT</name>
<evidence type="ECO:0000256" key="1">
    <source>
        <dbReference type="ARBA" id="ARBA00004162"/>
    </source>
</evidence>
<keyword evidence="4 6" id="KW-1133">Transmembrane helix</keyword>
<proteinExistence type="predicted"/>
<dbReference type="Pfam" id="PF12791">
    <property type="entry name" value="RsgI_N"/>
    <property type="match status" value="1"/>
</dbReference>
<keyword evidence="9" id="KW-1185">Reference proteome</keyword>
<dbReference type="InterPro" id="IPR024449">
    <property type="entry name" value="Anti-sigma_RsgI_N"/>
</dbReference>
<keyword evidence="5 6" id="KW-0472">Membrane</keyword>
<evidence type="ECO:0000256" key="2">
    <source>
        <dbReference type="ARBA" id="ARBA00022475"/>
    </source>
</evidence>
<dbReference type="InterPro" id="IPR055431">
    <property type="entry name" value="RsgI_M"/>
</dbReference>